<protein>
    <submittedName>
        <fullName evidence="3">PPOX class F420-dependent oxidoreductase</fullName>
        <ecNumber evidence="3">1.-.-.-</ecNumber>
    </submittedName>
</protein>
<feature type="domain" description="Pyridoxamine 5'-phosphate oxidase N-terminal" evidence="2">
    <location>
        <begin position="7"/>
        <end position="98"/>
    </location>
</feature>
<reference evidence="3 4" key="1">
    <citation type="submission" date="2024-09" db="EMBL/GenBank/DDBJ databases">
        <authorList>
            <person name="Sun Q."/>
            <person name="Mori K."/>
        </authorList>
    </citation>
    <scope>NUCLEOTIDE SEQUENCE [LARGE SCALE GENOMIC DNA]</scope>
    <source>
        <strain evidence="3 4">CCM 7957</strain>
    </source>
</reference>
<dbReference type="EMBL" id="JBHLWV010000016">
    <property type="protein sequence ID" value="MFC0314731.1"/>
    <property type="molecule type" value="Genomic_DNA"/>
</dbReference>
<organism evidence="3 4">
    <name type="scientific">Gordonia phosphorivorans</name>
    <dbReference type="NCBI Taxonomy" id="1056982"/>
    <lineage>
        <taxon>Bacteria</taxon>
        <taxon>Bacillati</taxon>
        <taxon>Actinomycetota</taxon>
        <taxon>Actinomycetes</taxon>
        <taxon>Mycobacteriales</taxon>
        <taxon>Gordoniaceae</taxon>
        <taxon>Gordonia</taxon>
    </lineage>
</organism>
<dbReference type="EC" id="1.-.-.-" evidence="3"/>
<dbReference type="InterPro" id="IPR052019">
    <property type="entry name" value="F420H2_bilvrd_red/Heme_oxyg"/>
</dbReference>
<evidence type="ECO:0000313" key="4">
    <source>
        <dbReference type="Proteomes" id="UP001589783"/>
    </source>
</evidence>
<dbReference type="RefSeq" id="WP_382362758.1">
    <property type="nucleotide sequence ID" value="NZ_JBHLWV010000016.1"/>
</dbReference>
<dbReference type="Proteomes" id="UP001589783">
    <property type="component" value="Unassembled WGS sequence"/>
</dbReference>
<accession>A0ABV6H778</accession>
<dbReference type="PANTHER" id="PTHR35176">
    <property type="entry name" value="HEME OXYGENASE HI_0854-RELATED"/>
    <property type="match status" value="1"/>
</dbReference>
<evidence type="ECO:0000259" key="2">
    <source>
        <dbReference type="Pfam" id="PF01243"/>
    </source>
</evidence>
<dbReference type="GO" id="GO:0016491">
    <property type="term" value="F:oxidoreductase activity"/>
    <property type="evidence" value="ECO:0007669"/>
    <property type="project" value="UniProtKB-KW"/>
</dbReference>
<dbReference type="Pfam" id="PF01243">
    <property type="entry name" value="PNPOx_N"/>
    <property type="match status" value="1"/>
</dbReference>
<name>A0ABV6H778_9ACTN</name>
<evidence type="ECO:0000256" key="1">
    <source>
        <dbReference type="ARBA" id="ARBA00023002"/>
    </source>
</evidence>
<sequence>MTSPTVSQIAEAQYVMLTTYRKDGTAVAAPLWAAPDGDQMVLWTVTDSWKVKRLRRNNNVLVQACDARGSKTFGPVVAGVGEVVDRAIAVKPIERKYGITGRLAILGSRLRRGAAGTIGIRISDVV</sequence>
<proteinExistence type="predicted"/>
<keyword evidence="4" id="KW-1185">Reference proteome</keyword>
<dbReference type="NCBIfam" id="TIGR03666">
    <property type="entry name" value="Rv2061_F420"/>
    <property type="match status" value="1"/>
</dbReference>
<dbReference type="InterPro" id="IPR011576">
    <property type="entry name" value="Pyridox_Oxase_N"/>
</dbReference>
<dbReference type="PANTHER" id="PTHR35176:SF11">
    <property type="entry name" value="PYRIDOXAMINE 5'-PHOSPHATE OXIDASE FAMILY PROTEIN"/>
    <property type="match status" value="1"/>
</dbReference>
<comment type="caution">
    <text evidence="3">The sequence shown here is derived from an EMBL/GenBank/DDBJ whole genome shotgun (WGS) entry which is preliminary data.</text>
</comment>
<dbReference type="SUPFAM" id="SSF50475">
    <property type="entry name" value="FMN-binding split barrel"/>
    <property type="match status" value="1"/>
</dbReference>
<evidence type="ECO:0000313" key="3">
    <source>
        <dbReference type="EMBL" id="MFC0314731.1"/>
    </source>
</evidence>
<keyword evidence="1 3" id="KW-0560">Oxidoreductase</keyword>
<gene>
    <name evidence="3" type="ORF">ACFFJD_07680</name>
</gene>
<dbReference type="InterPro" id="IPR019965">
    <property type="entry name" value="PPOX_F420-dep_Rv2061_put"/>
</dbReference>
<dbReference type="Gene3D" id="2.30.110.10">
    <property type="entry name" value="Electron Transport, Fmn-binding Protein, Chain A"/>
    <property type="match status" value="1"/>
</dbReference>
<dbReference type="InterPro" id="IPR012349">
    <property type="entry name" value="Split_barrel_FMN-bd"/>
</dbReference>